<organism evidence="4 5">
    <name type="scientific">Pseudoduganella armeniaca</name>
    <dbReference type="NCBI Taxonomy" id="2072590"/>
    <lineage>
        <taxon>Bacteria</taxon>
        <taxon>Pseudomonadati</taxon>
        <taxon>Pseudomonadota</taxon>
        <taxon>Betaproteobacteria</taxon>
        <taxon>Burkholderiales</taxon>
        <taxon>Oxalobacteraceae</taxon>
        <taxon>Telluria group</taxon>
        <taxon>Pseudoduganella</taxon>
    </lineage>
</organism>
<dbReference type="InterPro" id="IPR025282">
    <property type="entry name" value="DUF4214"/>
</dbReference>
<keyword evidence="2" id="KW-0964">Secreted</keyword>
<dbReference type="InterPro" id="IPR050557">
    <property type="entry name" value="RTX_toxin/Mannuronan_C5-epim"/>
</dbReference>
<dbReference type="AlphaFoldDB" id="A0A2R4CFF5"/>
<dbReference type="InterPro" id="IPR011049">
    <property type="entry name" value="Serralysin-like_metalloprot_C"/>
</dbReference>
<feature type="domain" description="DUF4214" evidence="3">
    <location>
        <begin position="188"/>
        <end position="257"/>
    </location>
</feature>
<accession>A0A2R4CFF5</accession>
<dbReference type="GO" id="GO:0005509">
    <property type="term" value="F:calcium ion binding"/>
    <property type="evidence" value="ECO:0007669"/>
    <property type="project" value="InterPro"/>
</dbReference>
<dbReference type="Gene3D" id="2.150.10.10">
    <property type="entry name" value="Serralysin-like metalloprotease, C-terminal"/>
    <property type="match status" value="1"/>
</dbReference>
<dbReference type="PRINTS" id="PR00313">
    <property type="entry name" value="CABNDNGRPT"/>
</dbReference>
<dbReference type="InterPro" id="IPR001343">
    <property type="entry name" value="Hemolysn_Ca-bd"/>
</dbReference>
<dbReference type="Pfam" id="PF00353">
    <property type="entry name" value="HemolysinCabind"/>
    <property type="match status" value="2"/>
</dbReference>
<evidence type="ECO:0000313" key="4">
    <source>
        <dbReference type="EMBL" id="AVR98374.1"/>
    </source>
</evidence>
<evidence type="ECO:0000313" key="5">
    <source>
        <dbReference type="Proteomes" id="UP000240505"/>
    </source>
</evidence>
<protein>
    <recommendedName>
        <fullName evidence="3">DUF4214 domain-containing protein</fullName>
    </recommendedName>
</protein>
<gene>
    <name evidence="4" type="ORF">C9I28_24075</name>
</gene>
<comment type="subcellular location">
    <subcellularLocation>
        <location evidence="1">Secreted</location>
    </subcellularLocation>
</comment>
<evidence type="ECO:0000259" key="3">
    <source>
        <dbReference type="Pfam" id="PF13946"/>
    </source>
</evidence>
<dbReference type="KEGG" id="masz:C9I28_24075"/>
<dbReference type="Pfam" id="PF13946">
    <property type="entry name" value="DUF4214"/>
    <property type="match status" value="1"/>
</dbReference>
<keyword evidence="5" id="KW-1185">Reference proteome</keyword>
<reference evidence="4 5" key="1">
    <citation type="submission" date="2018-03" db="EMBL/GenBank/DDBJ databases">
        <title>Massilia armeniaca sp. nov., isolated from desert soil.</title>
        <authorList>
            <person name="Huang H."/>
            <person name="Ren M."/>
        </authorList>
    </citation>
    <scope>NUCLEOTIDE SEQUENCE [LARGE SCALE GENOMIC DNA]</scope>
    <source>
        <strain evidence="4 5">ZMN-3</strain>
    </source>
</reference>
<dbReference type="RefSeq" id="WP_107143710.1">
    <property type="nucleotide sequence ID" value="NZ_CP028324.1"/>
</dbReference>
<name>A0A2R4CFF5_9BURK</name>
<dbReference type="Gene3D" id="1.10.3130.20">
    <property type="entry name" value="Phycobilisome linker domain"/>
    <property type="match status" value="1"/>
</dbReference>
<dbReference type="Proteomes" id="UP000240505">
    <property type="component" value="Chromosome"/>
</dbReference>
<dbReference type="PANTHER" id="PTHR38340">
    <property type="entry name" value="S-LAYER PROTEIN"/>
    <property type="match status" value="1"/>
</dbReference>
<dbReference type="PANTHER" id="PTHR38340:SF1">
    <property type="entry name" value="S-LAYER PROTEIN"/>
    <property type="match status" value="1"/>
</dbReference>
<dbReference type="EMBL" id="CP028324">
    <property type="protein sequence ID" value="AVR98374.1"/>
    <property type="molecule type" value="Genomic_DNA"/>
</dbReference>
<evidence type="ECO:0000256" key="2">
    <source>
        <dbReference type="ARBA" id="ARBA00022525"/>
    </source>
</evidence>
<proteinExistence type="predicted"/>
<dbReference type="OrthoDB" id="480426at2"/>
<dbReference type="InterPro" id="IPR038255">
    <property type="entry name" value="PBS_linker_sf"/>
</dbReference>
<dbReference type="GO" id="GO:0005576">
    <property type="term" value="C:extracellular region"/>
    <property type="evidence" value="ECO:0007669"/>
    <property type="project" value="UniProtKB-SubCell"/>
</dbReference>
<sequence>MAAIPNQIGGTQNDDILPGTDGVDYIYGQGGSDTLLGNGGDDQLFSGVIYTPTGNLPDLIGDRLEGGGGNDTLTGGDGNDMLLGGAGSNRIDGGGGIDTAVFSGARGEYTVALKDGAIGVTSTTGGTDTLTTVERVQYSDINIAYDIAGNAGKMFRLYQAALNRAPDKEGLGWWINAADHGADWENMAQGFMRSTEWVRLYGAESSNDAFLTNLYKNALHRDPDAEGFAFWKQALDNGVSREHLLVQFSESPENQAQVIGSIQNGIEYTPFA</sequence>
<evidence type="ECO:0000256" key="1">
    <source>
        <dbReference type="ARBA" id="ARBA00004613"/>
    </source>
</evidence>
<dbReference type="SUPFAM" id="SSF51120">
    <property type="entry name" value="beta-Roll"/>
    <property type="match status" value="1"/>
</dbReference>